<sequence>MWWRTSQWSNFYYLTIHYALTVFAICLQTVLLCSSEKKEEYPNGERGLARTKVLSNEESKGKSTRSLIEQ</sequence>
<feature type="non-terminal residue" evidence="2">
    <location>
        <position position="70"/>
    </location>
</feature>
<protein>
    <submittedName>
        <fullName evidence="2">Uncharacterized protein</fullName>
    </submittedName>
</protein>
<evidence type="ECO:0000256" key="1">
    <source>
        <dbReference type="SAM" id="Phobius"/>
    </source>
</evidence>
<accession>A0A0B1TIK6</accession>
<dbReference type="Proteomes" id="UP000053660">
    <property type="component" value="Unassembled WGS sequence"/>
</dbReference>
<gene>
    <name evidence="2" type="ORF">OESDEN_02622</name>
</gene>
<dbReference type="EMBL" id="KN549459">
    <property type="protein sequence ID" value="KHJ97398.1"/>
    <property type="molecule type" value="Genomic_DNA"/>
</dbReference>
<dbReference type="AlphaFoldDB" id="A0A0B1TIK6"/>
<keyword evidence="1" id="KW-0472">Membrane</keyword>
<evidence type="ECO:0000313" key="3">
    <source>
        <dbReference type="Proteomes" id="UP000053660"/>
    </source>
</evidence>
<proteinExistence type="predicted"/>
<keyword evidence="3" id="KW-1185">Reference proteome</keyword>
<feature type="transmembrane region" description="Helical" evidence="1">
    <location>
        <begin position="12"/>
        <end position="33"/>
    </location>
</feature>
<reference evidence="2 3" key="1">
    <citation type="submission" date="2014-03" db="EMBL/GenBank/DDBJ databases">
        <title>Draft genome of the hookworm Oesophagostomum dentatum.</title>
        <authorList>
            <person name="Mitreva M."/>
        </authorList>
    </citation>
    <scope>NUCLEOTIDE SEQUENCE [LARGE SCALE GENOMIC DNA]</scope>
    <source>
        <strain evidence="2 3">OD-Hann</strain>
    </source>
</reference>
<name>A0A0B1TIK6_OESDE</name>
<organism evidence="2 3">
    <name type="scientific">Oesophagostomum dentatum</name>
    <name type="common">Nodular worm</name>
    <dbReference type="NCBI Taxonomy" id="61180"/>
    <lineage>
        <taxon>Eukaryota</taxon>
        <taxon>Metazoa</taxon>
        <taxon>Ecdysozoa</taxon>
        <taxon>Nematoda</taxon>
        <taxon>Chromadorea</taxon>
        <taxon>Rhabditida</taxon>
        <taxon>Rhabditina</taxon>
        <taxon>Rhabditomorpha</taxon>
        <taxon>Strongyloidea</taxon>
        <taxon>Strongylidae</taxon>
        <taxon>Oesophagostomum</taxon>
    </lineage>
</organism>
<evidence type="ECO:0000313" key="2">
    <source>
        <dbReference type="EMBL" id="KHJ97398.1"/>
    </source>
</evidence>
<keyword evidence="1" id="KW-0812">Transmembrane</keyword>
<keyword evidence="1" id="KW-1133">Transmembrane helix</keyword>